<dbReference type="NCBIfam" id="TIGR02118">
    <property type="entry name" value="EthD family reductase"/>
    <property type="match status" value="1"/>
</dbReference>
<dbReference type="STRING" id="1770053.SAMN05216551_102153"/>
<proteinExistence type="predicted"/>
<dbReference type="EMBL" id="FNLO01000002">
    <property type="protein sequence ID" value="SDV46974.1"/>
    <property type="molecule type" value="Genomic_DNA"/>
</dbReference>
<sequence>MQLCLFTAAADGGVPAPDVPTLRQAAVDGTGLQQIIVHRAIASATGLDPRISEKSDAPAWVVQWYFDALDALEHAARDGGPIQRALASSLPAPHHAALSTYQVMGVRRYTLAAPAPARDASSRCSYLVTYEGPAQDPHAWLSHYLAHHPPLMRELPGLRELEIYTRVDSATSLPFTRSDAMQRNKVVFDDPAALAVALASPIRDAMRRDFNALPPFAGGTPHCAMHSTYCNLLAQ</sequence>
<gene>
    <name evidence="1" type="ORF">SAMN05216551_102153</name>
</gene>
<protein>
    <recommendedName>
        <fullName evidence="3">Ethyl tert-butyl ether degradation EthD</fullName>
    </recommendedName>
</protein>
<keyword evidence="2" id="KW-1185">Reference proteome</keyword>
<evidence type="ECO:0000313" key="1">
    <source>
        <dbReference type="EMBL" id="SDV46974.1"/>
    </source>
</evidence>
<evidence type="ECO:0000313" key="2">
    <source>
        <dbReference type="Proteomes" id="UP000243719"/>
    </source>
</evidence>
<reference evidence="2" key="1">
    <citation type="submission" date="2016-09" db="EMBL/GenBank/DDBJ databases">
        <authorList>
            <person name="Varghese N."/>
            <person name="Submissions S."/>
        </authorList>
    </citation>
    <scope>NUCLEOTIDE SEQUENCE [LARGE SCALE GENOMIC DNA]</scope>
    <source>
        <strain evidence="2">JS23</strain>
    </source>
</reference>
<organism evidence="1 2">
    <name type="scientific">Chitinasiproducens palmae</name>
    <dbReference type="NCBI Taxonomy" id="1770053"/>
    <lineage>
        <taxon>Bacteria</taxon>
        <taxon>Pseudomonadati</taxon>
        <taxon>Pseudomonadota</taxon>
        <taxon>Betaproteobacteria</taxon>
        <taxon>Burkholderiales</taxon>
        <taxon>Burkholderiaceae</taxon>
        <taxon>Chitinasiproducens</taxon>
    </lineage>
</organism>
<dbReference type="OrthoDB" id="8687889at2"/>
<dbReference type="Proteomes" id="UP000243719">
    <property type="component" value="Unassembled WGS sequence"/>
</dbReference>
<dbReference type="AlphaFoldDB" id="A0A1H2PKM4"/>
<dbReference type="InterPro" id="IPR011008">
    <property type="entry name" value="Dimeric_a/b-barrel"/>
</dbReference>
<evidence type="ECO:0008006" key="3">
    <source>
        <dbReference type="Google" id="ProtNLM"/>
    </source>
</evidence>
<dbReference type="GO" id="GO:0016491">
    <property type="term" value="F:oxidoreductase activity"/>
    <property type="evidence" value="ECO:0007669"/>
    <property type="project" value="InterPro"/>
</dbReference>
<dbReference type="SUPFAM" id="SSF54909">
    <property type="entry name" value="Dimeric alpha+beta barrel"/>
    <property type="match status" value="1"/>
</dbReference>
<dbReference type="RefSeq" id="WP_091904964.1">
    <property type="nucleotide sequence ID" value="NZ_FNLO01000002.1"/>
</dbReference>
<accession>A0A1H2PKM4</accession>
<name>A0A1H2PKM4_9BURK</name>
<dbReference type="Gene3D" id="3.30.70.100">
    <property type="match status" value="1"/>
</dbReference>
<dbReference type="InterPro" id="IPR009799">
    <property type="entry name" value="EthD_dom"/>
</dbReference>